<dbReference type="EMBL" id="NIVS01000036">
    <property type="protein sequence ID" value="OWQ52097.1"/>
    <property type="molecule type" value="Genomic_DNA"/>
</dbReference>
<protein>
    <submittedName>
        <fullName evidence="2">CoA transferase</fullName>
    </submittedName>
</protein>
<proteinExistence type="predicted"/>
<dbReference type="Gene3D" id="3.30.1540.10">
    <property type="entry name" value="formyl-coa transferase, domain 3"/>
    <property type="match status" value="1"/>
</dbReference>
<dbReference type="PANTHER" id="PTHR48207">
    <property type="entry name" value="SUCCINATE--HYDROXYMETHYLGLUTARATE COA-TRANSFERASE"/>
    <property type="match status" value="1"/>
</dbReference>
<dbReference type="InterPro" id="IPR044855">
    <property type="entry name" value="CoA-Trfase_III_dom3_sf"/>
</dbReference>
<evidence type="ECO:0000313" key="2">
    <source>
        <dbReference type="EMBL" id="OWQ52097.1"/>
    </source>
</evidence>
<sequence>MTGSNPSSPFAIAQREGATGPLSGIRVLDLSAYIAGPYGCTLLADQGAEVIKVEPPVGDNLRRYPSTLEAESRAFLGVNRSKRGVVLDLKQPDQRAVLMRLVREADVLVHNFRPSVPVRLGIDFDSLHKLNPRLVYCSVTGYGEQGPLKDKAGYDQVLQTMTGMCTMQGKTGGAPEILYGSVVDYYAAALVAAGVSSALYERERSGEGQFVGVSLLRSALTMQSARMIWAEGEPAGVGRDMRSGGVTGIHPTAEGYLYISANTPRFWQALCERIGLPALAADVRYDTVRKRAEQAEVLLPQLHAALAARSALAWEALFGEEVPCAAARQVEDMFDHPQVQAEQMITALPHPLLGSYRGITRPIVFGRTPGPAPFAAPVFDQDTAAVGALLDASSDD</sequence>
<dbReference type="Pfam" id="PF02515">
    <property type="entry name" value="CoA_transf_3"/>
    <property type="match status" value="1"/>
</dbReference>
<dbReference type="OrthoDB" id="9058532at2"/>
<dbReference type="Proteomes" id="UP000198157">
    <property type="component" value="Unassembled WGS sequence"/>
</dbReference>
<gene>
    <name evidence="2" type="ORF">CEE60_13835</name>
</gene>
<evidence type="ECO:0000256" key="1">
    <source>
        <dbReference type="ARBA" id="ARBA00022679"/>
    </source>
</evidence>
<reference evidence="2 3" key="1">
    <citation type="submission" date="2017-06" db="EMBL/GenBank/DDBJ databases">
        <authorList>
            <person name="Kim H.J."/>
            <person name="Triplett B.A."/>
        </authorList>
    </citation>
    <scope>NUCLEOTIDE SEQUENCE [LARGE SCALE GENOMIC DNA]</scope>
    <source>
        <strain evidence="2 3">13146</strain>
    </source>
</reference>
<dbReference type="InterPro" id="IPR003673">
    <property type="entry name" value="CoA-Trfase_fam_III"/>
</dbReference>
<comment type="caution">
    <text evidence="2">The sequence shown here is derived from an EMBL/GenBank/DDBJ whole genome shotgun (WGS) entry which is preliminary data.</text>
</comment>
<dbReference type="SUPFAM" id="SSF89796">
    <property type="entry name" value="CoA-transferase family III (CaiB/BaiF)"/>
    <property type="match status" value="1"/>
</dbReference>
<name>A0A246HKE8_STEMA</name>
<keyword evidence="1 2" id="KW-0808">Transferase</keyword>
<dbReference type="Gene3D" id="3.40.50.10540">
    <property type="entry name" value="Crotonobetainyl-coa:carnitine coa-transferase, domain 1"/>
    <property type="match status" value="1"/>
</dbReference>
<organism evidence="2 3">
    <name type="scientific">Stenotrophomonas maltophilia</name>
    <name type="common">Pseudomonas maltophilia</name>
    <name type="synonym">Xanthomonas maltophilia</name>
    <dbReference type="NCBI Taxonomy" id="40324"/>
    <lineage>
        <taxon>Bacteria</taxon>
        <taxon>Pseudomonadati</taxon>
        <taxon>Pseudomonadota</taxon>
        <taxon>Gammaproteobacteria</taxon>
        <taxon>Lysobacterales</taxon>
        <taxon>Lysobacteraceae</taxon>
        <taxon>Stenotrophomonas</taxon>
        <taxon>Stenotrophomonas maltophilia group</taxon>
    </lineage>
</organism>
<dbReference type="AlphaFoldDB" id="A0A246HKE8"/>
<accession>A0A246HKE8</accession>
<dbReference type="InterPro" id="IPR050483">
    <property type="entry name" value="CoA-transferase_III_domain"/>
</dbReference>
<dbReference type="InterPro" id="IPR023606">
    <property type="entry name" value="CoA-Trfase_III_dom_1_sf"/>
</dbReference>
<evidence type="ECO:0000313" key="3">
    <source>
        <dbReference type="Proteomes" id="UP000198157"/>
    </source>
</evidence>
<dbReference type="PANTHER" id="PTHR48207:SF3">
    <property type="entry name" value="SUCCINATE--HYDROXYMETHYLGLUTARATE COA-TRANSFERASE"/>
    <property type="match status" value="1"/>
</dbReference>
<dbReference type="GO" id="GO:0008410">
    <property type="term" value="F:CoA-transferase activity"/>
    <property type="evidence" value="ECO:0007669"/>
    <property type="project" value="TreeGrafter"/>
</dbReference>